<accession>A0A0H3CAC3</accession>
<dbReference type="KEGG" id="ccs:CCNA_01801"/>
<organism evidence="1 2">
    <name type="scientific">Caulobacter vibrioides (strain NA1000 / CB15N)</name>
    <name type="common">Caulobacter crescentus</name>
    <dbReference type="NCBI Taxonomy" id="565050"/>
    <lineage>
        <taxon>Bacteria</taxon>
        <taxon>Pseudomonadati</taxon>
        <taxon>Pseudomonadota</taxon>
        <taxon>Alphaproteobacteria</taxon>
        <taxon>Caulobacterales</taxon>
        <taxon>Caulobacteraceae</taxon>
        <taxon>Caulobacter</taxon>
    </lineage>
</organism>
<dbReference type="HOGENOM" id="CLU_1737246_0_0_5"/>
<gene>
    <name evidence="1" type="ordered locus">CCNA_01801</name>
</gene>
<sequence length="150" mass="16954">MLPDPDICWRGVPSMIDGIRYPNVDVIGASLLNKVPVRCLVSEWSAGDCLRVYSVDFPGARVVFAVEEMLYSIINHDDGTGNYDGGVYLKETDRSAVLARLAEDDPMQRRFRHFLLVGLNTCVEIVDTHEPIVRTHADYESARRWAREAE</sequence>
<dbReference type="AlphaFoldDB" id="A0A0H3CAC3"/>
<dbReference type="OrthoDB" id="8239360at2"/>
<keyword evidence="2" id="KW-1185">Reference proteome</keyword>
<dbReference type="EMBL" id="CP001340">
    <property type="protein sequence ID" value="ACL95266.1"/>
    <property type="molecule type" value="Genomic_DNA"/>
</dbReference>
<evidence type="ECO:0000313" key="1">
    <source>
        <dbReference type="EMBL" id="ACL95266.1"/>
    </source>
</evidence>
<protein>
    <submittedName>
        <fullName evidence="1">Uncharacterized protein</fullName>
    </submittedName>
</protein>
<name>A0A0H3CAC3_CAUVN</name>
<evidence type="ECO:0000313" key="2">
    <source>
        <dbReference type="Proteomes" id="UP000001364"/>
    </source>
</evidence>
<dbReference type="GeneID" id="7331267"/>
<dbReference type="RefSeq" id="WP_010919596.1">
    <property type="nucleotide sequence ID" value="NC_011916.1"/>
</dbReference>
<dbReference type="Proteomes" id="UP000001364">
    <property type="component" value="Chromosome"/>
</dbReference>
<reference evidence="1 2" key="1">
    <citation type="journal article" date="2010" name="J. Bacteriol.">
        <title>The genetic basis of laboratory adaptation in Caulobacter crescentus.</title>
        <authorList>
            <person name="Marks M.E."/>
            <person name="Castro-Rojas C.M."/>
            <person name="Teiling C."/>
            <person name="Du L."/>
            <person name="Kapatral V."/>
            <person name="Walunas T.L."/>
            <person name="Crosson S."/>
        </authorList>
    </citation>
    <scope>NUCLEOTIDE SEQUENCE [LARGE SCALE GENOMIC DNA]</scope>
    <source>
        <strain evidence="2">NA1000 / CB15N</strain>
    </source>
</reference>
<proteinExistence type="predicted"/>
<dbReference type="RefSeq" id="YP_002517174.1">
    <property type="nucleotide sequence ID" value="NC_011916.1"/>
</dbReference>